<evidence type="ECO:0000313" key="3">
    <source>
        <dbReference type="EMBL" id="CAG8624799.1"/>
    </source>
</evidence>
<gene>
    <name evidence="3" type="ORF">POCULU_LOCUS8597</name>
</gene>
<dbReference type="InterPro" id="IPR001878">
    <property type="entry name" value="Znf_CCHC"/>
</dbReference>
<sequence length="197" mass="22127">MFNVYPDGEHRLEKLYVQEILHKAAINTTGAAIIAVPKTSASDITYDRPTTPPEQMIPEVLSDPPTPISDANKRCLNTGSLLITELEPAVIAAIRRHNLCTLCGEKDHERVACPYKRRLPSASWLNPFITGIRNLNKKPKRMTTMVETIDEEIQLQREEISQLQAQTPQVGIAPIKCSHCLQEGHMEFECRSAIDNE</sequence>
<dbReference type="Gene3D" id="4.10.60.10">
    <property type="entry name" value="Zinc finger, CCHC-type"/>
    <property type="match status" value="1"/>
</dbReference>
<feature type="domain" description="CCHC-type" evidence="2">
    <location>
        <begin position="176"/>
        <end position="192"/>
    </location>
</feature>
<dbReference type="AlphaFoldDB" id="A0A9N9D3F1"/>
<proteinExistence type="predicted"/>
<feature type="domain" description="CCHC-type" evidence="2">
    <location>
        <begin position="99"/>
        <end position="115"/>
    </location>
</feature>
<name>A0A9N9D3F1_9GLOM</name>
<dbReference type="EMBL" id="CAJVPJ010002574">
    <property type="protein sequence ID" value="CAG8624799.1"/>
    <property type="molecule type" value="Genomic_DNA"/>
</dbReference>
<dbReference type="Proteomes" id="UP000789572">
    <property type="component" value="Unassembled WGS sequence"/>
</dbReference>
<dbReference type="SMART" id="SM00343">
    <property type="entry name" value="ZnF_C2HC"/>
    <property type="match status" value="2"/>
</dbReference>
<reference evidence="3" key="1">
    <citation type="submission" date="2021-06" db="EMBL/GenBank/DDBJ databases">
        <authorList>
            <person name="Kallberg Y."/>
            <person name="Tangrot J."/>
            <person name="Rosling A."/>
        </authorList>
    </citation>
    <scope>NUCLEOTIDE SEQUENCE</scope>
    <source>
        <strain evidence="3">IA702</strain>
    </source>
</reference>
<dbReference type="GO" id="GO:0008270">
    <property type="term" value="F:zinc ion binding"/>
    <property type="evidence" value="ECO:0007669"/>
    <property type="project" value="InterPro"/>
</dbReference>
<evidence type="ECO:0000259" key="2">
    <source>
        <dbReference type="SMART" id="SM00343"/>
    </source>
</evidence>
<organism evidence="3 4">
    <name type="scientific">Paraglomus occultum</name>
    <dbReference type="NCBI Taxonomy" id="144539"/>
    <lineage>
        <taxon>Eukaryota</taxon>
        <taxon>Fungi</taxon>
        <taxon>Fungi incertae sedis</taxon>
        <taxon>Mucoromycota</taxon>
        <taxon>Glomeromycotina</taxon>
        <taxon>Glomeromycetes</taxon>
        <taxon>Paraglomerales</taxon>
        <taxon>Paraglomeraceae</taxon>
        <taxon>Paraglomus</taxon>
    </lineage>
</organism>
<feature type="region of interest" description="Disordered" evidence="1">
    <location>
        <begin position="44"/>
        <end position="64"/>
    </location>
</feature>
<protein>
    <submittedName>
        <fullName evidence="3">7113_t:CDS:1</fullName>
    </submittedName>
</protein>
<keyword evidence="4" id="KW-1185">Reference proteome</keyword>
<dbReference type="GO" id="GO:0003676">
    <property type="term" value="F:nucleic acid binding"/>
    <property type="evidence" value="ECO:0007669"/>
    <property type="project" value="InterPro"/>
</dbReference>
<accession>A0A9N9D3F1</accession>
<evidence type="ECO:0000256" key="1">
    <source>
        <dbReference type="SAM" id="MobiDB-lite"/>
    </source>
</evidence>
<evidence type="ECO:0000313" key="4">
    <source>
        <dbReference type="Proteomes" id="UP000789572"/>
    </source>
</evidence>
<comment type="caution">
    <text evidence="3">The sequence shown here is derived from an EMBL/GenBank/DDBJ whole genome shotgun (WGS) entry which is preliminary data.</text>
</comment>